<proteinExistence type="predicted"/>
<protein>
    <submittedName>
        <fullName evidence="3">Spatacsin-like isoform X3</fullName>
    </submittedName>
</protein>
<keyword evidence="4" id="KW-1185">Reference proteome</keyword>
<dbReference type="InterPro" id="IPR028103">
    <property type="entry name" value="Spatacsin"/>
</dbReference>
<name>A0AAV7JS20_9METZ</name>
<gene>
    <name evidence="3" type="ORF">LOD99_5126</name>
</gene>
<dbReference type="EMBL" id="JAKMXF010000303">
    <property type="protein sequence ID" value="KAI6651518.1"/>
    <property type="molecule type" value="Genomic_DNA"/>
</dbReference>
<evidence type="ECO:0000259" key="2">
    <source>
        <dbReference type="Pfam" id="PF14649"/>
    </source>
</evidence>
<dbReference type="InterPro" id="IPR036322">
    <property type="entry name" value="WD40_repeat_dom_sf"/>
</dbReference>
<dbReference type="InterPro" id="IPR028107">
    <property type="entry name" value="Spatacsin_C_dom"/>
</dbReference>
<accession>A0AAV7JS20</accession>
<dbReference type="GO" id="GO:0005737">
    <property type="term" value="C:cytoplasm"/>
    <property type="evidence" value="ECO:0007669"/>
    <property type="project" value="TreeGrafter"/>
</dbReference>
<feature type="compositionally biased region" description="Polar residues" evidence="1">
    <location>
        <begin position="1552"/>
        <end position="1563"/>
    </location>
</feature>
<organism evidence="3 4">
    <name type="scientific">Oopsacas minuta</name>
    <dbReference type="NCBI Taxonomy" id="111878"/>
    <lineage>
        <taxon>Eukaryota</taxon>
        <taxon>Metazoa</taxon>
        <taxon>Porifera</taxon>
        <taxon>Hexactinellida</taxon>
        <taxon>Hexasterophora</taxon>
        <taxon>Lyssacinosida</taxon>
        <taxon>Leucopsacidae</taxon>
        <taxon>Oopsacas</taxon>
    </lineage>
</organism>
<dbReference type="Proteomes" id="UP001165289">
    <property type="component" value="Unassembled WGS sequence"/>
</dbReference>
<feature type="region of interest" description="Disordered" evidence="1">
    <location>
        <begin position="1545"/>
        <end position="1581"/>
    </location>
</feature>
<dbReference type="PANTHER" id="PTHR13650">
    <property type="entry name" value="SPATACSIN"/>
    <property type="match status" value="1"/>
</dbReference>
<dbReference type="Pfam" id="PF14649">
    <property type="entry name" value="Spatacsin_C"/>
    <property type="match status" value="1"/>
</dbReference>
<feature type="compositionally biased region" description="Basic and acidic residues" evidence="1">
    <location>
        <begin position="431"/>
        <end position="440"/>
    </location>
</feature>
<dbReference type="PANTHER" id="PTHR13650:SF0">
    <property type="entry name" value="SPATACSIN"/>
    <property type="match status" value="1"/>
</dbReference>
<evidence type="ECO:0000313" key="3">
    <source>
        <dbReference type="EMBL" id="KAI6651518.1"/>
    </source>
</evidence>
<feature type="domain" description="Spatacsin C-terminal" evidence="2">
    <location>
        <begin position="2343"/>
        <end position="2642"/>
    </location>
</feature>
<feature type="region of interest" description="Disordered" evidence="1">
    <location>
        <begin position="412"/>
        <end position="452"/>
    </location>
</feature>
<feature type="compositionally biased region" description="Polar residues" evidence="1">
    <location>
        <begin position="441"/>
        <end position="452"/>
    </location>
</feature>
<evidence type="ECO:0000256" key="1">
    <source>
        <dbReference type="SAM" id="MobiDB-lite"/>
    </source>
</evidence>
<reference evidence="3 4" key="1">
    <citation type="journal article" date="2023" name="BMC Biol.">
        <title>The compact genome of the sponge Oopsacas minuta (Hexactinellida) is lacking key metazoan core genes.</title>
        <authorList>
            <person name="Santini S."/>
            <person name="Schenkelaars Q."/>
            <person name="Jourda C."/>
            <person name="Duchesne M."/>
            <person name="Belahbib H."/>
            <person name="Rocher C."/>
            <person name="Selva M."/>
            <person name="Riesgo A."/>
            <person name="Vervoort M."/>
            <person name="Leys S.P."/>
            <person name="Kodjabachian L."/>
            <person name="Le Bivic A."/>
            <person name="Borchiellini C."/>
            <person name="Claverie J.M."/>
            <person name="Renard E."/>
        </authorList>
    </citation>
    <scope>NUCLEOTIDE SEQUENCE [LARGE SCALE GENOMIC DNA]</scope>
    <source>
        <strain evidence="3">SPO-2</strain>
    </source>
</reference>
<sequence>MAEMENSQEFGLEAVTTLNNLVLTKLRQFSFPETSKVTRVCVSPDSKILAVTVCSEEYQELILLYHPIPDPSTCTTPSFDSPTYLESLTVCKVVTHLWLTPNDPNSWCRDRNILVVLTAAESDASILWIEVSAGTEQGVTLLTLFSLSLPDLRTMISEDKRSAPTLSTHPILVDQLSIRLLDCKHDEVLLVADPCFFLLLSISSDIQTDTESFPSSLTSPILSTLLPLQPLTDIKQSFISLDTNVHPHALGTLSSVNIRGPIMLLLYSNGYILLHRIPSGDIIGTITISEYLQCCISEDTGPGESESLSPPYTCISTHPHIEYIAVANKDNYVIVIYLRRYLMLFPSHLNLNVVVQTSNVSIAGQDTPTSVPTQQEDELLKISQTRSNRFSSDSPLWSRRLKRLRKYSILPSSSDSNTVDSKHSPSCSSPHPKDSNHRLEAQSSDNPFSSNFTHEIPSPSCDGCTWFSSPPSAEQQRVLAISCESDLITLHYTNDDVRISYICVFNLETGERRFSELSQLSLPIYTYSHASDKLLLLLQDGWGVCPVVGLSRQSLLAGILAHCDASAAELLCQHNGWQQSLLPVSVLRESLAHRQLDSVCFYLRMRRTREGELELVGGTGGEERNGLPMSFDSIKQSIDTLYGTLRGSTKDSYEAQFSSQVLHLSHKFVLFLLIRFSNNLKDEQLDINADYIASELAKFRQFMRVDNVTPGNCEKFEFVSDGNSEVTEGTGPPTPVEWRHMRKSDIIRDALDRQCLPLVQSYLHSRLEEQVQSQGGADKATSPLDLRYRSAEISWYGIRQLVLHLAYQCMGREDLSTCKQRLAVVGRSVPDMLRYIATHTSNRFIRGSLYNELKSSGTLGAAELDLFEFLQVLEHTYPSSSYKQTLSYIKKSSSKLPAFPEYPTFRDMPPSSSLTDLKRTGELDELCPEYFGANKPILSSQSAGKRDSYYFSGSYMWVIAESARDRDLLLMEGFLLKNEHHTQQCSHLLSSHTLLLLYTSSQMGMRAAKQVSSLVKDSQLLADLSDSVDILLGEATRATRSTQRLLSTALTSSGVAPSPPTDTPLLTARVFQESSEAHILLSQSPSLKQAEESMDGFMLELSNFAAAEGCASFLCLSIEDLNSSYPVHVSRFMSRVNQENEEKFPVWIKMLALSKQLGSANRTHTEFNRFLFQYSIANARYVLEQPDLKLPDTFHLSKPLIPLATLIYAPVPLEDTIGGSADYSIPREILFHAIQPYPKLLSALFPSSEAYSAPLKEVTVYELLHGSVPFNLQQLFAWQSTNQLGEKSEMEHSRKSSSRLYREFPHFSSEEFSQTYGCSQKLDYIHYLNKGNPAFAYANLLASDPKIESKYCSKRMKSVCQRVYRLGLSQHNIPKVTSSCAALMEMLGWDSAPFRTDIVLLNLLLQYEGHAGQIKQHALALQDCLSHSSPSKEGFLALSRYAEDLFRGFMTSGELLLDNFVAAEVWAVLENFCQYHDLPPTRSYLERCASSNLWPQLLSYAQMWSSPPKLLLEIIREYFHDCDIKDHLETAVLVMMEQKTSFSEQAKRKISKPSSKIFPTSNEGRARKRSSSKDPHTFPTASIDSTPVEVFELLPIDRSSRFNRSDNLFELVCASQTSPYSTARTLLAFGVSLRRDILPLLATCFITQREGDEEARHTPPPPEGTREDIATILDCLCVWIFCKLSSSPQLHKAILSLDIIHKREDLSPTPLYQSNHLQWHQWELKDLELVCVCLSSNIPAYGIILKQAFRFFDYENPYVHFLRFVETYALHSFDQSQKQLESFLTCLKKLCSGEQQYPKNSIGSPKWVSDLSSLCLLQMLAHPLTPWHHISLLTTVIKALERVQQPYKLPKDPTFDPALHVGFTVYPIPLGDLLDIQRLNQLLSVMQPMEKVPIEITCRSTVPILPDIPTSSWLNSLTQPLPTSLPPEDLLSQLAELGITDVVEQICDIVHLYPTKAVLRSFELRYQQLMKSSWWNILNNRIDFWQNCNTTLQSIKGDINLIAEFFERIASSCHGDGEEIGSSKTLFSDAILLRQLALDWHLKCTEHDPVKISSLKKMVWLSRLEWITSGVEPSVCLAHILKTTSRNPDVIGFYDLTQLTISPPLDNLLTPHESPELNQDLKDALSLIFGLLLDANLLSLALELADLFKHRPLNIVIVCTCIGLAQRSIESKHIHPSVLSILNLGDAVDSKSELTSSLTDTQPIQYMILFRALLEQSGIPGLIGGYRCVERIQALSQISQGLVMSYNTTANEATRTSLLTILTSEEIGHKFQLALPFVRSCCVDPSLLAIFLERCIYITLCRHFGHSYEMNPDDPVIVRPVFDVDSKSEAFSELTRICNEAELGRLLLQHASKDVQIAQASKAEPRIDLLQVCIELLIRAETCLSNACQLDQISNLINATLALARVLTLRQCWSLLARLLTGIGRFHELSDILEIFVNHEQLEYLLKKGLDKEELLKTALLKFLVKHHENDIDKLTIVAMRFNLYRGLGETCVKQAKLLQRKLTHDYPKLEDFPDVKERVREVCKLFCNAATYYSLEDCYMQASECKQQARLMCAQYRLLPYNIIVVSMSKMGIRALLATHHKYLHFPEVLIIADAYGLNNPKSWGDILYGRCVRNKNANFFSSYLSKFPFNSLVYKHLVSRLTTENPKNAEYRENLTHILSTIPDMTIKHHLFAELAGTLQDPPKFQHSLSHDIISELQNL</sequence>
<evidence type="ECO:0000313" key="4">
    <source>
        <dbReference type="Proteomes" id="UP001165289"/>
    </source>
</evidence>
<dbReference type="SUPFAM" id="SSF50978">
    <property type="entry name" value="WD40 repeat-like"/>
    <property type="match status" value="1"/>
</dbReference>
<comment type="caution">
    <text evidence="3">The sequence shown here is derived from an EMBL/GenBank/DDBJ whole genome shotgun (WGS) entry which is preliminary data.</text>
</comment>